<dbReference type="Proteomes" id="UP000541444">
    <property type="component" value="Unassembled WGS sequence"/>
</dbReference>
<dbReference type="InterPro" id="IPR000858">
    <property type="entry name" value="S_locus_glycoprot_dom"/>
</dbReference>
<evidence type="ECO:0000256" key="1">
    <source>
        <dbReference type="ARBA" id="ARBA00004251"/>
    </source>
</evidence>
<feature type="domain" description="Protein kinase" evidence="15">
    <location>
        <begin position="549"/>
        <end position="825"/>
    </location>
</feature>
<evidence type="ECO:0000256" key="10">
    <source>
        <dbReference type="ARBA" id="ARBA00023180"/>
    </source>
</evidence>
<dbReference type="GO" id="GO:0048544">
    <property type="term" value="P:recognition of pollen"/>
    <property type="evidence" value="ECO:0007669"/>
    <property type="project" value="InterPro"/>
</dbReference>
<evidence type="ECO:0000256" key="13">
    <source>
        <dbReference type="PIRNR" id="PIRNR000641"/>
    </source>
</evidence>
<dbReference type="Pfam" id="PF07714">
    <property type="entry name" value="PK_Tyr_Ser-Thr"/>
    <property type="match status" value="1"/>
</dbReference>
<evidence type="ECO:0000256" key="7">
    <source>
        <dbReference type="ARBA" id="ARBA00022777"/>
    </source>
</evidence>
<dbReference type="FunFam" id="1.10.510.10:FF:000060">
    <property type="entry name" value="G-type lectin S-receptor-like serine/threonine-protein kinase"/>
    <property type="match status" value="1"/>
</dbReference>
<dbReference type="PIRSF" id="PIRSF000641">
    <property type="entry name" value="SRK"/>
    <property type="match status" value="1"/>
</dbReference>
<accession>A0A7J7P3P6</accession>
<dbReference type="CDD" id="cd01098">
    <property type="entry name" value="PAN_AP_plant"/>
    <property type="match status" value="1"/>
</dbReference>
<keyword evidence="4 13" id="KW-0808">Transferase</keyword>
<dbReference type="EC" id="2.7.11.1" evidence="13"/>
<dbReference type="FunFam" id="3.30.200.20:FF:000195">
    <property type="entry name" value="G-type lectin S-receptor-like serine/threonine-protein kinase"/>
    <property type="match status" value="1"/>
</dbReference>
<evidence type="ECO:0000256" key="2">
    <source>
        <dbReference type="ARBA" id="ARBA00022475"/>
    </source>
</evidence>
<dbReference type="PROSITE" id="PS50948">
    <property type="entry name" value="PAN"/>
    <property type="match status" value="1"/>
</dbReference>
<keyword evidence="14" id="KW-0812">Transmembrane</keyword>
<evidence type="ECO:0000256" key="11">
    <source>
        <dbReference type="ARBA" id="ARBA00047899"/>
    </source>
</evidence>
<keyword evidence="8 13" id="KW-0067">ATP-binding</keyword>
<dbReference type="AlphaFoldDB" id="A0A7J7P3P6"/>
<protein>
    <recommendedName>
        <fullName evidence="13">Receptor-like serine/threonine-protein kinase</fullName>
        <ecNumber evidence="13">2.7.11.1</ecNumber>
    </recommendedName>
</protein>
<evidence type="ECO:0000256" key="3">
    <source>
        <dbReference type="ARBA" id="ARBA00022527"/>
    </source>
</evidence>
<dbReference type="Gene3D" id="3.30.200.20">
    <property type="entry name" value="Phosphorylase Kinase, domain 1"/>
    <property type="match status" value="1"/>
</dbReference>
<dbReference type="InterPro" id="IPR024171">
    <property type="entry name" value="SRK-like_kinase"/>
</dbReference>
<dbReference type="InterPro" id="IPR003609">
    <property type="entry name" value="Pan_app"/>
</dbReference>
<evidence type="ECO:0000259" key="16">
    <source>
        <dbReference type="PROSITE" id="PS50927"/>
    </source>
</evidence>
<dbReference type="EMBL" id="JACGCM010000316">
    <property type="protein sequence ID" value="KAF6173788.1"/>
    <property type="molecule type" value="Genomic_DNA"/>
</dbReference>
<keyword evidence="19" id="KW-1185">Reference proteome</keyword>
<keyword evidence="6 13" id="KW-0547">Nucleotide-binding</keyword>
<keyword evidence="14" id="KW-1133">Transmembrane helix</keyword>
<dbReference type="GO" id="GO:0004674">
    <property type="term" value="F:protein serine/threonine kinase activity"/>
    <property type="evidence" value="ECO:0007669"/>
    <property type="project" value="UniProtKB-KW"/>
</dbReference>
<feature type="transmembrane region" description="Helical" evidence="14">
    <location>
        <begin position="26"/>
        <end position="45"/>
    </location>
</feature>
<dbReference type="OrthoDB" id="4062651at2759"/>
<dbReference type="PANTHER" id="PTHR27002:SF925">
    <property type="entry name" value="RECEPTOR-LIKE SERINE_THREONINE-PROTEIN KINASE"/>
    <property type="match status" value="1"/>
</dbReference>
<dbReference type="InterPro" id="IPR001480">
    <property type="entry name" value="Bulb-type_lectin_dom"/>
</dbReference>
<dbReference type="SMART" id="SM00220">
    <property type="entry name" value="S_TKc"/>
    <property type="match status" value="1"/>
</dbReference>
<dbReference type="Pfam" id="PF01453">
    <property type="entry name" value="B_lectin"/>
    <property type="match status" value="1"/>
</dbReference>
<feature type="transmembrane region" description="Helical" evidence="14">
    <location>
        <begin position="465"/>
        <end position="487"/>
    </location>
</feature>
<evidence type="ECO:0000259" key="15">
    <source>
        <dbReference type="PROSITE" id="PS50011"/>
    </source>
</evidence>
<keyword evidence="10" id="KW-0325">Glycoprotein</keyword>
<evidence type="ECO:0000256" key="9">
    <source>
        <dbReference type="ARBA" id="ARBA00023157"/>
    </source>
</evidence>
<dbReference type="FunFam" id="2.90.10.10:FF:000001">
    <property type="entry name" value="G-type lectin S-receptor-like serine/threonine-protein kinase"/>
    <property type="match status" value="1"/>
</dbReference>
<comment type="subcellular location">
    <subcellularLocation>
        <location evidence="1">Cell membrane</location>
        <topology evidence="1">Single-pass type I membrane protein</topology>
    </subcellularLocation>
</comment>
<dbReference type="PROSITE" id="PS50927">
    <property type="entry name" value="BULB_LECTIN"/>
    <property type="match status" value="1"/>
</dbReference>
<evidence type="ECO:0000259" key="17">
    <source>
        <dbReference type="PROSITE" id="PS50948"/>
    </source>
</evidence>
<name>A0A7J7P3P6_9MAGN</name>
<comment type="catalytic activity">
    <reaction evidence="11 13">
        <text>L-threonyl-[protein] + ATP = O-phospho-L-threonyl-[protein] + ADP + H(+)</text>
        <dbReference type="Rhea" id="RHEA:46608"/>
        <dbReference type="Rhea" id="RHEA-COMP:11060"/>
        <dbReference type="Rhea" id="RHEA-COMP:11605"/>
        <dbReference type="ChEBI" id="CHEBI:15378"/>
        <dbReference type="ChEBI" id="CHEBI:30013"/>
        <dbReference type="ChEBI" id="CHEBI:30616"/>
        <dbReference type="ChEBI" id="CHEBI:61977"/>
        <dbReference type="ChEBI" id="CHEBI:456216"/>
        <dbReference type="EC" id="2.7.11.1"/>
    </reaction>
</comment>
<feature type="domain" description="Bulb-type lectin" evidence="16">
    <location>
        <begin position="47"/>
        <end position="168"/>
    </location>
</feature>
<keyword evidence="7 13" id="KW-0418">Kinase</keyword>
<dbReference type="SMART" id="SM00108">
    <property type="entry name" value="B_lectin"/>
    <property type="match status" value="1"/>
</dbReference>
<keyword evidence="3 13" id="KW-0723">Serine/threonine-protein kinase</keyword>
<dbReference type="CDD" id="cd00028">
    <property type="entry name" value="B_lectin"/>
    <property type="match status" value="1"/>
</dbReference>
<feature type="domain" description="Apple" evidence="17">
    <location>
        <begin position="365"/>
        <end position="444"/>
    </location>
</feature>
<gene>
    <name evidence="18" type="ORF">GIB67_030545</name>
</gene>
<evidence type="ECO:0000256" key="4">
    <source>
        <dbReference type="ARBA" id="ARBA00022679"/>
    </source>
</evidence>
<evidence type="ECO:0000256" key="14">
    <source>
        <dbReference type="SAM" id="Phobius"/>
    </source>
</evidence>
<proteinExistence type="inferred from homology"/>
<dbReference type="PANTHER" id="PTHR27002">
    <property type="entry name" value="RECEPTOR-LIKE SERINE/THREONINE-PROTEIN KINASE SD1-8"/>
    <property type="match status" value="1"/>
</dbReference>
<dbReference type="Pfam" id="PF08276">
    <property type="entry name" value="PAN_2"/>
    <property type="match status" value="1"/>
</dbReference>
<dbReference type="Gene3D" id="1.10.510.10">
    <property type="entry name" value="Transferase(Phosphotransferase) domain 1"/>
    <property type="match status" value="1"/>
</dbReference>
<dbReference type="PROSITE" id="PS00108">
    <property type="entry name" value="PROTEIN_KINASE_ST"/>
    <property type="match status" value="1"/>
</dbReference>
<dbReference type="GO" id="GO:0005886">
    <property type="term" value="C:plasma membrane"/>
    <property type="evidence" value="ECO:0007669"/>
    <property type="project" value="UniProtKB-SubCell"/>
</dbReference>
<keyword evidence="2" id="KW-1003">Cell membrane</keyword>
<evidence type="ECO:0000313" key="19">
    <source>
        <dbReference type="Proteomes" id="UP000541444"/>
    </source>
</evidence>
<evidence type="ECO:0000313" key="18">
    <source>
        <dbReference type="EMBL" id="KAF6173788.1"/>
    </source>
</evidence>
<evidence type="ECO:0000256" key="5">
    <source>
        <dbReference type="ARBA" id="ARBA00022729"/>
    </source>
</evidence>
<keyword evidence="5" id="KW-0732">Signal</keyword>
<dbReference type="SMART" id="SM00473">
    <property type="entry name" value="PAN_AP"/>
    <property type="match status" value="1"/>
</dbReference>
<dbReference type="SUPFAM" id="SSF56112">
    <property type="entry name" value="Protein kinase-like (PK-like)"/>
    <property type="match status" value="1"/>
</dbReference>
<dbReference type="InterPro" id="IPR036426">
    <property type="entry name" value="Bulb-type_lectin_dom_sf"/>
</dbReference>
<dbReference type="InterPro" id="IPR000719">
    <property type="entry name" value="Prot_kinase_dom"/>
</dbReference>
<dbReference type="InterPro" id="IPR001245">
    <property type="entry name" value="Ser-Thr/Tyr_kinase_cat_dom"/>
</dbReference>
<dbReference type="Pfam" id="PF00954">
    <property type="entry name" value="S_locus_glycop"/>
    <property type="match status" value="1"/>
</dbReference>
<dbReference type="InterPro" id="IPR011009">
    <property type="entry name" value="Kinase-like_dom_sf"/>
</dbReference>
<sequence length="865" mass="97955">MFEVFMQRSTGKEVWQMVIVRKARKFYLLFLTLVCFSCMGLYTVVGYDMITKDKYIIDGETVVSSNGTFELGFFSPRNSKNRYVGIWYKKISKQTVVWVANRERSLSDSTGTLMINNEGYLGIMNSKGGFIVVAYGSDSTGNTSAKLLDDGNLVLRDEGGNILWQSFDYPTDTFLPGMKMGRNLKTKQNRLLVSWTSAEDAAPGVYSLGADPNGTEQFFIWQEGVVYWTSGVWDRHEMIFSLMPEMRLNYIFNYSYVANENEQYFTYNLYNNSIFSRLMIDSSGQIRQLSWLKSTQEWNTFWAAPRDRCDVYALCGSYASCNNPDDLAHDLAHCECLQGFVPVSPRDWESDNWSEGCERQNQLKCGDGDQFLLLKNMVFPSQEQYVSVMGQDPKECEAICTKNCSCMAYASADRTRCMFWSGNFAGLREDSNKSNGKDFFIRVAASEFNLNSTTMLSGDDNRRRILVIIAGIVASLSFFMLIAFLYYRRRIHKRKGIAKINKELLDLELEPNIAAATKFNIGNKLGRDEKGSEFLLFNFATMEAATSNFSIGNKLGEGGFGPVYKGTLPDGQEIAIKRLSQGSGQGLEEFKNEIRLIAKLQHTNLVRLLGCCIQEGEKLLIYEYMLNKSLDAFLFDPTKRGTLDWKRRVCIIEGIAQGLLYLHKYSRLKVIHRDLKASNVLLDGDMNPKISDFGMARIFGRNEFEANTHRIVGTYGYMSPEYAMEGIFSVKSDVFSFGVLLLEIITGKKSTSIHHLECSLNFLGHAWELWKDGRGVELMDPMIGDLSRAYEHMRYINVALLCVQESALDRPNMLDVVSMLGNETVALQIPKKPAFSFATKEISADLPSNNPWSENGLTVSLVEAR</sequence>
<evidence type="ECO:0000256" key="6">
    <source>
        <dbReference type="ARBA" id="ARBA00022741"/>
    </source>
</evidence>
<dbReference type="SUPFAM" id="SSF51110">
    <property type="entry name" value="alpha-D-mannose-specific plant lectins"/>
    <property type="match status" value="1"/>
</dbReference>
<dbReference type="InterPro" id="IPR008271">
    <property type="entry name" value="Ser/Thr_kinase_AS"/>
</dbReference>
<comment type="catalytic activity">
    <reaction evidence="12 13">
        <text>L-seryl-[protein] + ATP = O-phospho-L-seryl-[protein] + ADP + H(+)</text>
        <dbReference type="Rhea" id="RHEA:17989"/>
        <dbReference type="Rhea" id="RHEA-COMP:9863"/>
        <dbReference type="Rhea" id="RHEA-COMP:11604"/>
        <dbReference type="ChEBI" id="CHEBI:15378"/>
        <dbReference type="ChEBI" id="CHEBI:29999"/>
        <dbReference type="ChEBI" id="CHEBI:30616"/>
        <dbReference type="ChEBI" id="CHEBI:83421"/>
        <dbReference type="ChEBI" id="CHEBI:456216"/>
        <dbReference type="EC" id="2.7.11.1"/>
    </reaction>
</comment>
<comment type="similarity">
    <text evidence="13">Belongs to the protein kinase superfamily. Ser/Thr protein kinase family.</text>
</comment>
<keyword evidence="14" id="KW-0472">Membrane</keyword>
<dbReference type="Gene3D" id="2.90.10.10">
    <property type="entry name" value="Bulb-type lectin domain"/>
    <property type="match status" value="1"/>
</dbReference>
<keyword evidence="9" id="KW-1015">Disulfide bond</keyword>
<dbReference type="CDD" id="cd12087">
    <property type="entry name" value="TM_EGFR-like"/>
    <property type="match status" value="1"/>
</dbReference>
<evidence type="ECO:0000256" key="12">
    <source>
        <dbReference type="ARBA" id="ARBA00048679"/>
    </source>
</evidence>
<organism evidence="18 19">
    <name type="scientific">Kingdonia uniflora</name>
    <dbReference type="NCBI Taxonomy" id="39325"/>
    <lineage>
        <taxon>Eukaryota</taxon>
        <taxon>Viridiplantae</taxon>
        <taxon>Streptophyta</taxon>
        <taxon>Embryophyta</taxon>
        <taxon>Tracheophyta</taxon>
        <taxon>Spermatophyta</taxon>
        <taxon>Magnoliopsida</taxon>
        <taxon>Ranunculales</taxon>
        <taxon>Circaeasteraceae</taxon>
        <taxon>Kingdonia</taxon>
    </lineage>
</organism>
<reference evidence="18 19" key="1">
    <citation type="journal article" date="2020" name="IScience">
        <title>Genome Sequencing of the Endangered Kingdonia uniflora (Circaeasteraceae, Ranunculales) Reveals Potential Mechanisms of Evolutionary Specialization.</title>
        <authorList>
            <person name="Sun Y."/>
            <person name="Deng T."/>
            <person name="Zhang A."/>
            <person name="Moore M.J."/>
            <person name="Landis J.B."/>
            <person name="Lin N."/>
            <person name="Zhang H."/>
            <person name="Zhang X."/>
            <person name="Huang J."/>
            <person name="Zhang X."/>
            <person name="Sun H."/>
            <person name="Wang H."/>
        </authorList>
    </citation>
    <scope>NUCLEOTIDE SEQUENCE [LARGE SCALE GENOMIC DNA]</scope>
    <source>
        <strain evidence="18">TB1705</strain>
        <tissue evidence="18">Leaf</tissue>
    </source>
</reference>
<evidence type="ECO:0000256" key="8">
    <source>
        <dbReference type="ARBA" id="ARBA00022840"/>
    </source>
</evidence>
<comment type="caution">
    <text evidence="18">The sequence shown here is derived from an EMBL/GenBank/DDBJ whole genome shotgun (WGS) entry which is preliminary data.</text>
</comment>
<dbReference type="GO" id="GO:0005524">
    <property type="term" value="F:ATP binding"/>
    <property type="evidence" value="ECO:0007669"/>
    <property type="project" value="UniProtKB-KW"/>
</dbReference>
<dbReference type="PROSITE" id="PS50011">
    <property type="entry name" value="PROTEIN_KINASE_DOM"/>
    <property type="match status" value="1"/>
</dbReference>
<dbReference type="CDD" id="cd14066">
    <property type="entry name" value="STKc_IRAK"/>
    <property type="match status" value="1"/>
</dbReference>